<organism evidence="2 3">
    <name type="scientific">Prunus yedoensis var. nudiflora</name>
    <dbReference type="NCBI Taxonomy" id="2094558"/>
    <lineage>
        <taxon>Eukaryota</taxon>
        <taxon>Viridiplantae</taxon>
        <taxon>Streptophyta</taxon>
        <taxon>Embryophyta</taxon>
        <taxon>Tracheophyta</taxon>
        <taxon>Spermatophyta</taxon>
        <taxon>Magnoliopsida</taxon>
        <taxon>eudicotyledons</taxon>
        <taxon>Gunneridae</taxon>
        <taxon>Pentapetalae</taxon>
        <taxon>rosids</taxon>
        <taxon>fabids</taxon>
        <taxon>Rosales</taxon>
        <taxon>Rosaceae</taxon>
        <taxon>Amygdaloideae</taxon>
        <taxon>Amygdaleae</taxon>
        <taxon>Prunus</taxon>
    </lineage>
</organism>
<keyword evidence="1" id="KW-1133">Transmembrane helix</keyword>
<reference evidence="2 3" key="1">
    <citation type="submission" date="2018-02" db="EMBL/GenBank/DDBJ databases">
        <title>Draft genome of wild Prunus yedoensis var. nudiflora.</title>
        <authorList>
            <person name="Baek S."/>
            <person name="Kim J.-H."/>
            <person name="Choi K."/>
            <person name="Kim G.-B."/>
            <person name="Cho A."/>
            <person name="Jang H."/>
            <person name="Shin C.-H."/>
            <person name="Yu H.-J."/>
            <person name="Mun J.-H."/>
        </authorList>
    </citation>
    <scope>NUCLEOTIDE SEQUENCE [LARGE SCALE GENOMIC DNA]</scope>
    <source>
        <strain evidence="3">cv. Jeju island</strain>
        <tissue evidence="2">Leaf</tissue>
    </source>
</reference>
<keyword evidence="1" id="KW-0812">Transmembrane</keyword>
<comment type="caution">
    <text evidence="2">The sequence shown here is derived from an EMBL/GenBank/DDBJ whole genome shotgun (WGS) entry which is preliminary data.</text>
</comment>
<accession>A0A314Y0D2</accession>
<gene>
    <name evidence="2" type="ORF">Pyn_32243</name>
</gene>
<sequence>MLSRSSVQAVAASRASAAASTTIPALRATTAVATPRNLALRIVPSPPPIRPSAAVDKYLPFYALFNISDLCLTLFIFIAPGRKRGREAAGTWATVGEVVQAETVAAEEEVPEPSRKRLLLVLSEGKDEEEVPPATDEVVVVESATAEVPDVEVVAAEVPDAEAAVAEPSSVALAGPLPAVTTVPSLATTAPVEPSLVIPRRPR</sequence>
<feature type="transmembrane region" description="Helical" evidence="1">
    <location>
        <begin position="59"/>
        <end position="79"/>
    </location>
</feature>
<name>A0A314Y0D2_PRUYE</name>
<evidence type="ECO:0000313" key="3">
    <source>
        <dbReference type="Proteomes" id="UP000250321"/>
    </source>
</evidence>
<keyword evidence="3" id="KW-1185">Reference proteome</keyword>
<proteinExistence type="predicted"/>
<evidence type="ECO:0000313" key="2">
    <source>
        <dbReference type="EMBL" id="PQQ01245.1"/>
    </source>
</evidence>
<dbReference type="AlphaFoldDB" id="A0A314Y0D2"/>
<keyword evidence="1" id="KW-0472">Membrane</keyword>
<protein>
    <submittedName>
        <fullName evidence="2">Uncharacterized protein</fullName>
    </submittedName>
</protein>
<dbReference type="Proteomes" id="UP000250321">
    <property type="component" value="Unassembled WGS sequence"/>
</dbReference>
<dbReference type="EMBL" id="PJQY01001588">
    <property type="protein sequence ID" value="PQQ01245.1"/>
    <property type="molecule type" value="Genomic_DNA"/>
</dbReference>
<evidence type="ECO:0000256" key="1">
    <source>
        <dbReference type="SAM" id="Phobius"/>
    </source>
</evidence>